<dbReference type="SUPFAM" id="SSF46785">
    <property type="entry name" value="Winged helix' DNA-binding domain"/>
    <property type="match status" value="1"/>
</dbReference>
<dbReference type="InterPro" id="IPR042197">
    <property type="entry name" value="Apaf_helical"/>
</dbReference>
<dbReference type="Gene3D" id="1.10.8.430">
    <property type="entry name" value="Helical domain of apoptotic protease-activating factors"/>
    <property type="match status" value="1"/>
</dbReference>
<dbReference type="Gene3D" id="3.40.50.10140">
    <property type="entry name" value="Toll/interleukin-1 receptor homology (TIR) domain"/>
    <property type="match status" value="1"/>
</dbReference>
<name>A0ABD3JV77_EUCGL</name>
<evidence type="ECO:0000256" key="2">
    <source>
        <dbReference type="ARBA" id="ARBA00022737"/>
    </source>
</evidence>
<dbReference type="Pfam" id="PF23282">
    <property type="entry name" value="WHD_ROQ1"/>
    <property type="match status" value="1"/>
</dbReference>
<keyword evidence="3" id="KW-0611">Plant defense</keyword>
<protein>
    <recommendedName>
        <fullName evidence="4">TIR domain-containing protein</fullName>
    </recommendedName>
</protein>
<dbReference type="Proteomes" id="UP001634007">
    <property type="component" value="Unassembled WGS sequence"/>
</dbReference>
<gene>
    <name evidence="5" type="ORF">ACJRO7_027499</name>
</gene>
<keyword evidence="6" id="KW-1185">Reference proteome</keyword>
<dbReference type="InterPro" id="IPR002182">
    <property type="entry name" value="NB-ARC"/>
</dbReference>
<dbReference type="Pfam" id="PF01582">
    <property type="entry name" value="TIR"/>
    <property type="match status" value="1"/>
</dbReference>
<dbReference type="InterPro" id="IPR036390">
    <property type="entry name" value="WH_DNA-bd_sf"/>
</dbReference>
<organism evidence="5 6">
    <name type="scientific">Eucalyptus globulus</name>
    <name type="common">Tasmanian blue gum</name>
    <dbReference type="NCBI Taxonomy" id="34317"/>
    <lineage>
        <taxon>Eukaryota</taxon>
        <taxon>Viridiplantae</taxon>
        <taxon>Streptophyta</taxon>
        <taxon>Embryophyta</taxon>
        <taxon>Tracheophyta</taxon>
        <taxon>Spermatophyta</taxon>
        <taxon>Magnoliopsida</taxon>
        <taxon>eudicotyledons</taxon>
        <taxon>Gunneridae</taxon>
        <taxon>Pentapetalae</taxon>
        <taxon>rosids</taxon>
        <taxon>malvids</taxon>
        <taxon>Myrtales</taxon>
        <taxon>Myrtaceae</taxon>
        <taxon>Myrtoideae</taxon>
        <taxon>Eucalypteae</taxon>
        <taxon>Eucalyptus</taxon>
    </lineage>
</organism>
<reference evidence="5 6" key="1">
    <citation type="submission" date="2024-11" db="EMBL/GenBank/DDBJ databases">
        <title>Chromosome-level genome assembly of Eucalyptus globulus Labill. provides insights into its genome evolution.</title>
        <authorList>
            <person name="Li X."/>
        </authorList>
    </citation>
    <scope>NUCLEOTIDE SEQUENCE [LARGE SCALE GENOMIC DNA]</scope>
    <source>
        <strain evidence="5">CL2024</strain>
        <tissue evidence="5">Fresh tender leaves</tissue>
    </source>
</reference>
<accession>A0ABD3JV77</accession>
<dbReference type="InterPro" id="IPR044974">
    <property type="entry name" value="Disease_R_plants"/>
</dbReference>
<dbReference type="Gene3D" id="3.40.50.300">
    <property type="entry name" value="P-loop containing nucleotide triphosphate hydrolases"/>
    <property type="match status" value="1"/>
</dbReference>
<evidence type="ECO:0000256" key="1">
    <source>
        <dbReference type="ARBA" id="ARBA00022614"/>
    </source>
</evidence>
<keyword evidence="2" id="KW-0677">Repeat</keyword>
<dbReference type="GO" id="GO:0006952">
    <property type="term" value="P:defense response"/>
    <property type="evidence" value="ECO:0007669"/>
    <property type="project" value="UniProtKB-KW"/>
</dbReference>
<dbReference type="Gene3D" id="3.80.10.10">
    <property type="entry name" value="Ribonuclease Inhibitor"/>
    <property type="match status" value="2"/>
</dbReference>
<dbReference type="InterPro" id="IPR032675">
    <property type="entry name" value="LRR_dom_sf"/>
</dbReference>
<dbReference type="PANTHER" id="PTHR11017:SF570">
    <property type="entry name" value="DISEASE RESISTANCE PROTEIN (TIR-NBS CLASS)-RELATED"/>
    <property type="match status" value="1"/>
</dbReference>
<dbReference type="InterPro" id="IPR058192">
    <property type="entry name" value="WHD_ROQ1-like"/>
</dbReference>
<feature type="domain" description="TIR" evidence="4">
    <location>
        <begin position="16"/>
        <end position="161"/>
    </location>
</feature>
<dbReference type="AlphaFoldDB" id="A0ABD3JV77"/>
<evidence type="ECO:0000313" key="6">
    <source>
        <dbReference type="Proteomes" id="UP001634007"/>
    </source>
</evidence>
<dbReference type="PRINTS" id="PR00364">
    <property type="entry name" value="DISEASERSIST"/>
</dbReference>
<dbReference type="Pfam" id="PF00931">
    <property type="entry name" value="NB-ARC"/>
    <property type="match status" value="1"/>
</dbReference>
<keyword evidence="1" id="KW-0433">Leucine-rich repeat</keyword>
<dbReference type="SUPFAM" id="SSF52200">
    <property type="entry name" value="Toll/Interleukin receptor TIR domain"/>
    <property type="match status" value="1"/>
</dbReference>
<dbReference type="SMART" id="SM00255">
    <property type="entry name" value="TIR"/>
    <property type="match status" value="1"/>
</dbReference>
<evidence type="ECO:0000259" key="4">
    <source>
        <dbReference type="PROSITE" id="PS50104"/>
    </source>
</evidence>
<dbReference type="InterPro" id="IPR000157">
    <property type="entry name" value="TIR_dom"/>
</dbReference>
<dbReference type="EMBL" id="JBJKBG010000007">
    <property type="protein sequence ID" value="KAL3730497.1"/>
    <property type="molecule type" value="Genomic_DNA"/>
</dbReference>
<evidence type="ECO:0000256" key="3">
    <source>
        <dbReference type="ARBA" id="ARBA00022821"/>
    </source>
</evidence>
<dbReference type="SUPFAM" id="SSF52540">
    <property type="entry name" value="P-loop containing nucleoside triphosphate hydrolases"/>
    <property type="match status" value="1"/>
</dbReference>
<dbReference type="PANTHER" id="PTHR11017">
    <property type="entry name" value="LEUCINE-RICH REPEAT-CONTAINING PROTEIN"/>
    <property type="match status" value="1"/>
</dbReference>
<dbReference type="SUPFAM" id="SSF52058">
    <property type="entry name" value="L domain-like"/>
    <property type="match status" value="1"/>
</dbReference>
<dbReference type="InterPro" id="IPR035897">
    <property type="entry name" value="Toll_tir_struct_dom_sf"/>
</dbReference>
<proteinExistence type="predicted"/>
<dbReference type="InterPro" id="IPR027417">
    <property type="entry name" value="P-loop_NTPase"/>
</dbReference>
<sequence length="912" mass="104245">MANSEIGMSTSNTLRDEYPVFLSFRGPDTRCGFTNVLHQDLVYAGIRVFIDNEELRKGERISGNLLQAIDHSKLYIPIFSKNYASSHWCLRELAKMVENNSKSKEDGKENAILPIFYDVKPDDVKLKTPLYRKAISNLKQTREDHEKKFSSKDIKTWQQALKEAGGITGWDYVKLIQEVVEEVVVRLKIRQRSVTGDLVGMEARIASIKKLLDIDSDSVRLIGIYGMGGIGKTTLAKIIFNQLCPRFGRNCIFLDDVRETTKKGLVKLQKILLSEISYSRVAPNIDDGINKIEETICNKKMLIVLDDVDEANQIQKLIGKKSLYPGTRILYQFEDYEMVRLSKDDALKLFSRRAFNDDSPPADYHTLSKGIVSTADGLPLALEAIGSSLFGKEEREIWEEWLEKLKKTPHEDVLGKLKISYDALNPDQQQIFLDVACFFIGENKTNPMYVWKDCELSPEISLKVLIKRCMIKVLDNDIFEMHDQFRDLGRVIAKKERTRLWDKDDIICELRSTEIKESVQALHLQTTNNNRTTITAEQLRRFPHLKFLWLSNVVCEGDFTGCLSKLKWIILMGNTPTNLGLENVVVMNFRFSNPNKDEIRYLIKGAMKLKVLTLENNGFICGTPTFLGCSVLEKLTICHYPSLKKIDNSIGKLRLLTYLNIESCVELENLPEQIGELQNLRHLSLNRCHSLSELPDSISKLELLMKLDISCTNITRLPYSIGRLRSLSYANVSWTPIAQMPGTMSKLLRLQTLKLEHRHRIKEWPELPRSLTTLRLISSSLLTIPNLSNLTNLVELFLSDRSDEWLSRSNVIPTGDLRCIGRLSKLSKLHICLVNVRAPTRELGSLSVLKELTLYGLNLRTLKQLLSNLIVLKRYHTQLKYVHLGGLPMLEKLRENEVYEQPDVPSLDVLCA</sequence>
<dbReference type="PROSITE" id="PS50104">
    <property type="entry name" value="TIR"/>
    <property type="match status" value="1"/>
</dbReference>
<evidence type="ECO:0000313" key="5">
    <source>
        <dbReference type="EMBL" id="KAL3730497.1"/>
    </source>
</evidence>
<comment type="caution">
    <text evidence="5">The sequence shown here is derived from an EMBL/GenBank/DDBJ whole genome shotgun (WGS) entry which is preliminary data.</text>
</comment>